<dbReference type="Proteomes" id="UP000326611">
    <property type="component" value="Unassembled WGS sequence"/>
</dbReference>
<name>A0A5E7RHY5_PSEFL</name>
<reference evidence="3 4" key="1">
    <citation type="submission" date="2019-09" db="EMBL/GenBank/DDBJ databases">
        <authorList>
            <person name="Chandra G."/>
            <person name="Truman W A."/>
        </authorList>
    </citation>
    <scope>NUCLEOTIDE SEQUENCE [LARGE SCALE GENOMIC DNA]</scope>
    <source>
        <strain evidence="3">PS918</strain>
    </source>
</reference>
<dbReference type="Gene3D" id="2.60.40.10">
    <property type="entry name" value="Immunoglobulins"/>
    <property type="match status" value="1"/>
</dbReference>
<feature type="region of interest" description="Disordered" evidence="1">
    <location>
        <begin position="319"/>
        <end position="340"/>
    </location>
</feature>
<accession>A0A5E7RHY5</accession>
<organism evidence="3 4">
    <name type="scientific">Pseudomonas fluorescens</name>
    <dbReference type="NCBI Taxonomy" id="294"/>
    <lineage>
        <taxon>Bacteria</taxon>
        <taxon>Pseudomonadati</taxon>
        <taxon>Pseudomonadota</taxon>
        <taxon>Gammaproteobacteria</taxon>
        <taxon>Pseudomonadales</taxon>
        <taxon>Pseudomonadaceae</taxon>
        <taxon>Pseudomonas</taxon>
    </lineage>
</organism>
<feature type="signal peptide" evidence="2">
    <location>
        <begin position="1"/>
        <end position="27"/>
    </location>
</feature>
<proteinExistence type="predicted"/>
<dbReference type="RefSeq" id="WP_150769658.1">
    <property type="nucleotide sequence ID" value="NZ_CABVIY010000002.1"/>
</dbReference>
<evidence type="ECO:0008006" key="5">
    <source>
        <dbReference type="Google" id="ProtNLM"/>
    </source>
</evidence>
<sequence precursor="true">MRKILMCCIVPLLLMAGCTKLPGPSSAIPANWEPAHDDRDIPIGSATPQISEQMPAVGVKNVVVVAIDWEGRHETDPALLERQIFSTDHYSLRSYILAASGGKLILTGKVITYVSKEPRPEFCDRTTYPFSLAVQEGNKGVLANGIDPKSIDYQINILPCGGFGSAWGRDMAVYGQPLGTYIFWHEFGHSLYNNHGYTYSNCPKAGNTVTAPVGCEIVDYGDTGNPVGGGDFLPGAKARYFSGWLDGTQFGHIQKSGLYRLGVLGKNGPQGYRIARTGLTPAEIVMDYRQPGPYDLFSASDNRANGVWLRYSTKTGALSTTQIDGTPETPTTPSKPSLDPTFLPGKMFKDSETGITVVTCTTSNTGATIAVAVNGEAVPNCTAPILLPGIQLPAAGAPPAQNPIIFSGTSRPGALINVSYRLAGGNNWKDVKVIADATGQWQATLPDLPAANYNGQVWQTMGNTASLANFRNFGVAP</sequence>
<evidence type="ECO:0000256" key="2">
    <source>
        <dbReference type="SAM" id="SignalP"/>
    </source>
</evidence>
<evidence type="ECO:0000313" key="3">
    <source>
        <dbReference type="EMBL" id="VVP72957.1"/>
    </source>
</evidence>
<dbReference type="AlphaFoldDB" id="A0A5E7RHY5"/>
<evidence type="ECO:0000313" key="4">
    <source>
        <dbReference type="Proteomes" id="UP000326611"/>
    </source>
</evidence>
<feature type="compositionally biased region" description="Low complexity" evidence="1">
    <location>
        <begin position="326"/>
        <end position="337"/>
    </location>
</feature>
<gene>
    <name evidence="3" type="ORF">PS918_01508</name>
</gene>
<dbReference type="OrthoDB" id="9790784at2"/>
<keyword evidence="2" id="KW-0732">Signal</keyword>
<protein>
    <recommendedName>
        <fullName evidence="5">Lipoprotein</fullName>
    </recommendedName>
</protein>
<dbReference type="EMBL" id="CABVIY010000002">
    <property type="protein sequence ID" value="VVP72957.1"/>
    <property type="molecule type" value="Genomic_DNA"/>
</dbReference>
<evidence type="ECO:0000256" key="1">
    <source>
        <dbReference type="SAM" id="MobiDB-lite"/>
    </source>
</evidence>
<dbReference type="InterPro" id="IPR013783">
    <property type="entry name" value="Ig-like_fold"/>
</dbReference>
<feature type="chain" id="PRO_5022785929" description="Lipoprotein" evidence="2">
    <location>
        <begin position="28"/>
        <end position="477"/>
    </location>
</feature>
<dbReference type="PROSITE" id="PS51257">
    <property type="entry name" value="PROKAR_LIPOPROTEIN"/>
    <property type="match status" value="1"/>
</dbReference>